<feature type="chain" id="PRO_5047429338" evidence="9">
    <location>
        <begin position="20"/>
        <end position="383"/>
    </location>
</feature>
<evidence type="ECO:0000256" key="6">
    <source>
        <dbReference type="ARBA" id="ARBA00023002"/>
    </source>
</evidence>
<name>A0ABY4CCK4_9BACT</name>
<feature type="signal peptide" evidence="9">
    <location>
        <begin position="1"/>
        <end position="19"/>
    </location>
</feature>
<dbReference type="InterPro" id="IPR009056">
    <property type="entry name" value="Cyt_c-like_dom"/>
</dbReference>
<dbReference type="PROSITE" id="PS51007">
    <property type="entry name" value="CYTC"/>
    <property type="match status" value="2"/>
</dbReference>
<evidence type="ECO:0000256" key="7">
    <source>
        <dbReference type="ARBA" id="ARBA00023004"/>
    </source>
</evidence>
<reference evidence="11" key="1">
    <citation type="submission" date="2022-03" db="EMBL/GenBank/DDBJ databases">
        <title>Genome Identification and Characterization of new species Bdellovibrio reynosense LBG001 sp. nov. from a Mexico soil sample.</title>
        <authorList>
            <person name="Camilli A."/>
            <person name="Ajao Y."/>
            <person name="Guo X."/>
        </authorList>
    </citation>
    <scope>NUCLEOTIDE SEQUENCE</scope>
    <source>
        <strain evidence="11">LBG001</strain>
    </source>
</reference>
<evidence type="ECO:0000313" key="11">
    <source>
        <dbReference type="EMBL" id="UOF02174.1"/>
    </source>
</evidence>
<proteinExistence type="predicted"/>
<evidence type="ECO:0000256" key="8">
    <source>
        <dbReference type="PROSITE-ProRule" id="PRU00433"/>
    </source>
</evidence>
<evidence type="ECO:0000256" key="2">
    <source>
        <dbReference type="ARBA" id="ARBA00022617"/>
    </source>
</evidence>
<dbReference type="InterPro" id="IPR051395">
    <property type="entry name" value="Cytochrome_c_Peroxidase/MauG"/>
</dbReference>
<evidence type="ECO:0000256" key="9">
    <source>
        <dbReference type="SAM" id="SignalP"/>
    </source>
</evidence>
<keyword evidence="6" id="KW-0560">Oxidoreductase</keyword>
<comment type="subcellular location">
    <subcellularLocation>
        <location evidence="1">Periplasm</location>
    </subcellularLocation>
</comment>
<evidence type="ECO:0000256" key="4">
    <source>
        <dbReference type="ARBA" id="ARBA00022729"/>
    </source>
</evidence>
<evidence type="ECO:0000256" key="1">
    <source>
        <dbReference type="ARBA" id="ARBA00004418"/>
    </source>
</evidence>
<dbReference type="RefSeq" id="WP_243539012.1">
    <property type="nucleotide sequence ID" value="NZ_CP093442.1"/>
</dbReference>
<keyword evidence="5" id="KW-0574">Periplasm</keyword>
<sequence length="383" mass="42115">MRSYVCIFLLALVSSVAIAAPAKAPVKQVTLTEEELLGARIFSDPRLSSPQGQSCMSCHHPRAAFSDPRRGLPVSQGATESNFGGRNAPSAMYAQFVPELTLIEEDGEQSYIGGLFWDGRANNLIEQAKGPFLNHLEMGSTKEYVVSQVCSSPTYGDLVKKVFGEKACVKNWTAARVDKVYHLVAKAIASFESTEFFSPFASKFDRVMAKEDTFTEEELRGFQVFQDENKGKCAACHVLDTENAAGKALFTDFTYDNLGIPKNPELKFLGHTAVDVGLAATTGRKEDKGAFRVPTLRNIAFTAPYGHNGYFKTLEQIVDFYNSRDVKPVCKGNLTAEEATAQNCWPRAEVAANKNTEELGNLKMTAQEQKDLIAFLKTLTDGR</sequence>
<dbReference type="Proteomes" id="UP000830116">
    <property type="component" value="Chromosome"/>
</dbReference>
<keyword evidence="4 9" id="KW-0732">Signal</keyword>
<keyword evidence="12" id="KW-1185">Reference proteome</keyword>
<evidence type="ECO:0000313" key="12">
    <source>
        <dbReference type="Proteomes" id="UP000830116"/>
    </source>
</evidence>
<organism evidence="11 12">
    <name type="scientific">Bdellovibrio reynosensis</name>
    <dbReference type="NCBI Taxonomy" id="2835041"/>
    <lineage>
        <taxon>Bacteria</taxon>
        <taxon>Pseudomonadati</taxon>
        <taxon>Bdellovibrionota</taxon>
        <taxon>Bdellovibrionia</taxon>
        <taxon>Bdellovibrionales</taxon>
        <taxon>Pseudobdellovibrionaceae</taxon>
        <taxon>Bdellovibrio</taxon>
    </lineage>
</organism>
<dbReference type="SUPFAM" id="SSF46626">
    <property type="entry name" value="Cytochrome c"/>
    <property type="match status" value="2"/>
</dbReference>
<keyword evidence="2 8" id="KW-0349">Heme</keyword>
<protein>
    <submittedName>
        <fullName evidence="11">C-type cytochrome</fullName>
    </submittedName>
</protein>
<dbReference type="PANTHER" id="PTHR30600">
    <property type="entry name" value="CYTOCHROME C PEROXIDASE-RELATED"/>
    <property type="match status" value="1"/>
</dbReference>
<dbReference type="InterPro" id="IPR026259">
    <property type="entry name" value="MauG/Cytc_peroxidase"/>
</dbReference>
<dbReference type="InterPro" id="IPR036909">
    <property type="entry name" value="Cyt_c-like_dom_sf"/>
</dbReference>
<evidence type="ECO:0000256" key="5">
    <source>
        <dbReference type="ARBA" id="ARBA00022764"/>
    </source>
</evidence>
<dbReference type="PANTHER" id="PTHR30600:SF10">
    <property type="entry name" value="BLL6722 PROTEIN"/>
    <property type="match status" value="1"/>
</dbReference>
<evidence type="ECO:0000259" key="10">
    <source>
        <dbReference type="PROSITE" id="PS51007"/>
    </source>
</evidence>
<dbReference type="Pfam" id="PF03150">
    <property type="entry name" value="CCP_MauG"/>
    <property type="match status" value="1"/>
</dbReference>
<accession>A0ABY4CCK4</accession>
<feature type="domain" description="Cytochrome c" evidence="10">
    <location>
        <begin position="216"/>
        <end position="380"/>
    </location>
</feature>
<feature type="domain" description="Cytochrome c" evidence="10">
    <location>
        <begin position="33"/>
        <end position="149"/>
    </location>
</feature>
<keyword evidence="7 8" id="KW-0408">Iron</keyword>
<dbReference type="Gene3D" id="1.10.760.10">
    <property type="entry name" value="Cytochrome c-like domain"/>
    <property type="match status" value="2"/>
</dbReference>
<keyword evidence="3 8" id="KW-0479">Metal-binding</keyword>
<evidence type="ECO:0000256" key="3">
    <source>
        <dbReference type="ARBA" id="ARBA00022723"/>
    </source>
</evidence>
<dbReference type="InterPro" id="IPR004852">
    <property type="entry name" value="Di-haem_cyt_c_peroxidsae"/>
</dbReference>
<dbReference type="EMBL" id="CP093442">
    <property type="protein sequence ID" value="UOF02174.1"/>
    <property type="molecule type" value="Genomic_DNA"/>
</dbReference>
<dbReference type="PIRSF" id="PIRSF000294">
    <property type="entry name" value="Cytochrome-c_peroxidase"/>
    <property type="match status" value="1"/>
</dbReference>
<gene>
    <name evidence="11" type="ORF">MNR06_04300</name>
</gene>